<keyword evidence="9" id="KW-1185">Reference proteome</keyword>
<dbReference type="InterPro" id="IPR016286">
    <property type="entry name" value="FUC_metazoa-typ"/>
</dbReference>
<accession>A0ABT2GJI6</accession>
<dbReference type="Proteomes" id="UP001165580">
    <property type="component" value="Unassembled WGS sequence"/>
</dbReference>
<reference evidence="8" key="1">
    <citation type="submission" date="2022-08" db="EMBL/GenBank/DDBJ databases">
        <authorList>
            <person name="Deng Y."/>
            <person name="Han X.-F."/>
            <person name="Zhang Y.-Q."/>
        </authorList>
    </citation>
    <scope>NUCLEOTIDE SEQUENCE</scope>
    <source>
        <strain evidence="8">CPCC 205716</strain>
    </source>
</reference>
<evidence type="ECO:0000313" key="8">
    <source>
        <dbReference type="EMBL" id="MCS5716256.1"/>
    </source>
</evidence>
<keyword evidence="6" id="KW-0326">Glycosidase</keyword>
<evidence type="ECO:0000256" key="4">
    <source>
        <dbReference type="ARBA" id="ARBA00022729"/>
    </source>
</evidence>
<feature type="domain" description="Glycoside hydrolase family 29 N-terminal" evidence="7">
    <location>
        <begin position="5"/>
        <end position="341"/>
    </location>
</feature>
<dbReference type="InterPro" id="IPR017853">
    <property type="entry name" value="GH"/>
</dbReference>
<dbReference type="RefSeq" id="WP_259487756.1">
    <property type="nucleotide sequence ID" value="NZ_JANTEZ010000010.1"/>
</dbReference>
<evidence type="ECO:0000256" key="3">
    <source>
        <dbReference type="ARBA" id="ARBA00012662"/>
    </source>
</evidence>
<comment type="function">
    <text evidence="1">Alpha-L-fucosidase is responsible for hydrolyzing the alpha-1,6-linked fucose joined to the reducing-end N-acetylglucosamine of the carbohydrate moieties of glycoproteins.</text>
</comment>
<dbReference type="InterPro" id="IPR000933">
    <property type="entry name" value="Glyco_hydro_29"/>
</dbReference>
<evidence type="ECO:0000256" key="1">
    <source>
        <dbReference type="ARBA" id="ARBA00004071"/>
    </source>
</evidence>
<gene>
    <name evidence="8" type="ORF">NVV95_17040</name>
</gene>
<evidence type="ECO:0000256" key="6">
    <source>
        <dbReference type="ARBA" id="ARBA00023295"/>
    </source>
</evidence>
<dbReference type="SMART" id="SM00812">
    <property type="entry name" value="Alpha_L_fucos"/>
    <property type="match status" value="1"/>
</dbReference>
<proteinExistence type="inferred from homology"/>
<dbReference type="PRINTS" id="PR00741">
    <property type="entry name" value="GLHYDRLASE29"/>
</dbReference>
<dbReference type="PIRSF" id="PIRSF001092">
    <property type="entry name" value="Alpha-L-fucosidase"/>
    <property type="match status" value="1"/>
</dbReference>
<dbReference type="EC" id="3.2.1.51" evidence="3"/>
<evidence type="ECO:0000256" key="2">
    <source>
        <dbReference type="ARBA" id="ARBA00007951"/>
    </source>
</evidence>
<keyword evidence="5" id="KW-0378">Hydrolase</keyword>
<dbReference type="InterPro" id="IPR057739">
    <property type="entry name" value="Glyco_hydro_29_N"/>
</dbReference>
<evidence type="ECO:0000313" key="9">
    <source>
        <dbReference type="Proteomes" id="UP001165580"/>
    </source>
</evidence>
<dbReference type="PANTHER" id="PTHR10030:SF37">
    <property type="entry name" value="ALPHA-L-FUCOSIDASE-RELATED"/>
    <property type="match status" value="1"/>
</dbReference>
<evidence type="ECO:0000259" key="7">
    <source>
        <dbReference type="Pfam" id="PF01120"/>
    </source>
</evidence>
<protein>
    <recommendedName>
        <fullName evidence="3">alpha-L-fucosidase</fullName>
        <ecNumber evidence="3">3.2.1.51</ecNumber>
    </recommendedName>
</protein>
<dbReference type="Pfam" id="PF01120">
    <property type="entry name" value="Alpha_L_fucos"/>
    <property type="match status" value="1"/>
</dbReference>
<comment type="caution">
    <text evidence="8">The sequence shown here is derived from an EMBL/GenBank/DDBJ whole genome shotgun (WGS) entry which is preliminary data.</text>
</comment>
<dbReference type="Gene3D" id="3.20.20.80">
    <property type="entry name" value="Glycosidases"/>
    <property type="match status" value="1"/>
</dbReference>
<dbReference type="PANTHER" id="PTHR10030">
    <property type="entry name" value="ALPHA-L-FUCOSIDASE"/>
    <property type="match status" value="1"/>
</dbReference>
<name>A0ABT2GJI6_9MICO</name>
<dbReference type="SUPFAM" id="SSF51445">
    <property type="entry name" value="(Trans)glycosidases"/>
    <property type="match status" value="1"/>
</dbReference>
<evidence type="ECO:0000256" key="5">
    <source>
        <dbReference type="ARBA" id="ARBA00022801"/>
    </source>
</evidence>
<sequence>MSVLTRPLPAWARDATLGVFVHWGAYSVPAWAEPSGALGAVPDEEWFAHNAYAEWYANTIRIEGSPAARRHAELYGGAPYAALLDAWTAERYDPADWARLFASVGADYVVPTTKHHDGIALWDAPGAGELSTVARGPRRDLIGPLASAVREAGMRFGVYYSGGLDWGFAEHPPLTASDQLADRRPVGADYNDYAFAQVADLIDRYAPEVLWNDIDWPDAGKTAGPTSIEQLLARFRAAAPEGIVNDRWGAAVGDYRTSEYDSGTANETDLGWEHCRGLGFSFGYNAVEDESLTLSPRELARLYADVVSRGGRLLLNVGPTAAGEIPEVQRRTLEGVAPWLAEVKPATVGRSMVERAGIRVTVPEADRADSAVEPWWRAWRTADGLVVVVDDPAATAAADGPVRVFALPEEAR</sequence>
<keyword evidence="4" id="KW-0732">Signal</keyword>
<organism evidence="8 9">
    <name type="scientific">Herbiconiux gentiana</name>
    <dbReference type="NCBI Taxonomy" id="2970912"/>
    <lineage>
        <taxon>Bacteria</taxon>
        <taxon>Bacillati</taxon>
        <taxon>Actinomycetota</taxon>
        <taxon>Actinomycetes</taxon>
        <taxon>Micrococcales</taxon>
        <taxon>Microbacteriaceae</taxon>
        <taxon>Herbiconiux</taxon>
    </lineage>
</organism>
<comment type="similarity">
    <text evidence="2">Belongs to the glycosyl hydrolase 29 family.</text>
</comment>
<dbReference type="EMBL" id="JANTEZ010000010">
    <property type="protein sequence ID" value="MCS5716256.1"/>
    <property type="molecule type" value="Genomic_DNA"/>
</dbReference>